<evidence type="ECO:0000313" key="2">
    <source>
        <dbReference type="Proteomes" id="UP001186974"/>
    </source>
</evidence>
<reference evidence="1" key="1">
    <citation type="submission" date="2024-09" db="EMBL/GenBank/DDBJ databases">
        <title>Black Yeasts Isolated from many extreme environments.</title>
        <authorList>
            <person name="Coleine C."/>
            <person name="Stajich J.E."/>
            <person name="Selbmann L."/>
        </authorList>
    </citation>
    <scope>NUCLEOTIDE SEQUENCE</scope>
    <source>
        <strain evidence="1">CCFEE 5737</strain>
    </source>
</reference>
<dbReference type="Proteomes" id="UP001186974">
    <property type="component" value="Unassembled WGS sequence"/>
</dbReference>
<protein>
    <submittedName>
        <fullName evidence="1">Uncharacterized protein</fullName>
    </submittedName>
</protein>
<name>A0ACC3CS75_9PEZI</name>
<organism evidence="1 2">
    <name type="scientific">Coniosporium uncinatum</name>
    <dbReference type="NCBI Taxonomy" id="93489"/>
    <lineage>
        <taxon>Eukaryota</taxon>
        <taxon>Fungi</taxon>
        <taxon>Dikarya</taxon>
        <taxon>Ascomycota</taxon>
        <taxon>Pezizomycotina</taxon>
        <taxon>Dothideomycetes</taxon>
        <taxon>Dothideomycetes incertae sedis</taxon>
        <taxon>Coniosporium</taxon>
    </lineage>
</organism>
<proteinExistence type="predicted"/>
<sequence length="341" mass="37773">KHMLTCTSIVIQFEDWKEPFWSLERYRDLYTCFNDDIQGTGSVILGGMVAAVKHSGIDIKDHRAIFLGSGSAGVGVAKQIVEYFVKEGGITEDEARKKFWLVDSKGLVTNDRGDKLAEHKVYFSRDDNNGKQIQSLSELIEHVKPTILMGLSTIGGAFDANILKKMAELNTNPIIFPLSNPSSKSECTFEEAVKNTDGRVLFAAGSPFPEMEWKGKKMTPGQGNNMYVFPGIGLGAILSKSVSVTGEMIYASAISLSESLNEEEKKAGWLYPDIRRIRDVSVLVTRGVIRAAQKSGVDRELSIRGLDDAELDEYIKARMYDPFKENERMKEEVQSVIGGLA</sequence>
<comment type="caution">
    <text evidence="1">The sequence shown here is derived from an EMBL/GenBank/DDBJ whole genome shotgun (WGS) entry which is preliminary data.</text>
</comment>
<evidence type="ECO:0000313" key="1">
    <source>
        <dbReference type="EMBL" id="KAK3044120.1"/>
    </source>
</evidence>
<gene>
    <name evidence="1" type="ORF">LTS18_002130</name>
</gene>
<feature type="non-terminal residue" evidence="1">
    <location>
        <position position="341"/>
    </location>
</feature>
<accession>A0ACC3CS75</accession>
<dbReference type="EMBL" id="JAWDJW010012401">
    <property type="protein sequence ID" value="KAK3044120.1"/>
    <property type="molecule type" value="Genomic_DNA"/>
</dbReference>
<keyword evidence="2" id="KW-1185">Reference proteome</keyword>
<feature type="non-terminal residue" evidence="1">
    <location>
        <position position="1"/>
    </location>
</feature>